<dbReference type="CDD" id="cd02870">
    <property type="entry name" value="PseudoU_synth_RsuA_like"/>
    <property type="match status" value="1"/>
</dbReference>
<proteinExistence type="inferred from homology"/>
<dbReference type="SMART" id="SM00363">
    <property type="entry name" value="S4"/>
    <property type="match status" value="1"/>
</dbReference>
<reference evidence="7 8" key="1">
    <citation type="journal article" date="2014" name="Mol. Biol. Evol.">
        <title>Massive expansion of Ubiquitination-related gene families within the Chlamydiae.</title>
        <authorList>
            <person name="Domman D."/>
            <person name="Collingro A."/>
            <person name="Lagkouvardos I."/>
            <person name="Gehre L."/>
            <person name="Weinmaier T."/>
            <person name="Rattei T."/>
            <person name="Subtil A."/>
            <person name="Horn M."/>
        </authorList>
    </citation>
    <scope>NUCLEOTIDE SEQUENCE [LARGE SCALE GENOMIC DNA]</scope>
    <source>
        <strain evidence="7 8">OEW1</strain>
    </source>
</reference>
<dbReference type="Gene3D" id="3.30.70.1560">
    <property type="entry name" value="Alpha-L RNA-binding motif"/>
    <property type="match status" value="1"/>
</dbReference>
<dbReference type="InterPro" id="IPR050343">
    <property type="entry name" value="RsuA_PseudoU_synthase"/>
</dbReference>
<sequence>MAKANDLFNFFYLLTFFKNFFIIFFNHYIKDYSMDKTKQRLSKVMAAAGVASRRACEMLIFDGCVTVNGEVTLVPQTLVDENDVITCKGQSVGKKQNKVYYILNKPIGYICSNKRNKDSKIVLDLFDTVEERLFTVGRLDKDTSGLIIVTNDGHFANRVIHPSANIHKEYLVKTNEEVEAEHLSALSSGTLVEKTFVRPIRVSKVRRGTLKITIAEGKKREIRLLMESAKLPVLELTRIRIGGLHLGPLQPGEWREMTAREQTLLFE</sequence>
<dbReference type="Gene3D" id="3.30.70.580">
    <property type="entry name" value="Pseudouridine synthase I, catalytic domain, N-terminal subdomain"/>
    <property type="match status" value="1"/>
</dbReference>
<dbReference type="CDD" id="cd00165">
    <property type="entry name" value="S4"/>
    <property type="match status" value="1"/>
</dbReference>
<comment type="similarity">
    <text evidence="1 4">Belongs to the pseudouridine synthase RsuA family.</text>
</comment>
<protein>
    <recommendedName>
        <fullName evidence="4">Pseudouridine synthase</fullName>
        <ecNumber evidence="4">5.4.99.-</ecNumber>
    </recommendedName>
</protein>
<dbReference type="PANTHER" id="PTHR47683">
    <property type="entry name" value="PSEUDOURIDINE SYNTHASE FAMILY PROTEIN-RELATED"/>
    <property type="match status" value="1"/>
</dbReference>
<evidence type="ECO:0000256" key="1">
    <source>
        <dbReference type="ARBA" id="ARBA00008348"/>
    </source>
</evidence>
<dbReference type="InterPro" id="IPR020103">
    <property type="entry name" value="PsdUridine_synth_cat_dom_sf"/>
</dbReference>
<dbReference type="InterPro" id="IPR036986">
    <property type="entry name" value="S4_RNA-bd_sf"/>
</dbReference>
<dbReference type="Pfam" id="PF01479">
    <property type="entry name" value="S4"/>
    <property type="match status" value="1"/>
</dbReference>
<dbReference type="AlphaFoldDB" id="A0A0C1C5F6"/>
<dbReference type="Proteomes" id="UP000031307">
    <property type="component" value="Unassembled WGS sequence"/>
</dbReference>
<name>A0A0C1C5F6_9BACT</name>
<dbReference type="GO" id="GO:0000455">
    <property type="term" value="P:enzyme-directed rRNA pseudouridine synthesis"/>
    <property type="evidence" value="ECO:0007669"/>
    <property type="project" value="UniProtKB-ARBA"/>
</dbReference>
<dbReference type="SUPFAM" id="SSF55120">
    <property type="entry name" value="Pseudouridine synthase"/>
    <property type="match status" value="1"/>
</dbReference>
<dbReference type="InterPro" id="IPR018496">
    <property type="entry name" value="PsdUridine_synth_RsuA/RluB_CS"/>
</dbReference>
<dbReference type="GO" id="GO:0120159">
    <property type="term" value="F:rRNA pseudouridine synthase activity"/>
    <property type="evidence" value="ECO:0007669"/>
    <property type="project" value="UniProtKB-ARBA"/>
</dbReference>
<dbReference type="Pfam" id="PF00849">
    <property type="entry name" value="PseudoU_synth_2"/>
    <property type="match status" value="1"/>
</dbReference>
<dbReference type="NCBIfam" id="TIGR00093">
    <property type="entry name" value="pseudouridine synthase"/>
    <property type="match status" value="1"/>
</dbReference>
<dbReference type="InterPro" id="IPR000748">
    <property type="entry name" value="PsdUridine_synth_RsuA/RluB/E/F"/>
</dbReference>
<evidence type="ECO:0000256" key="2">
    <source>
        <dbReference type="ARBA" id="ARBA00023235"/>
    </source>
</evidence>
<evidence type="ECO:0000256" key="4">
    <source>
        <dbReference type="RuleBase" id="RU003887"/>
    </source>
</evidence>
<evidence type="ECO:0000313" key="8">
    <source>
        <dbReference type="Proteomes" id="UP000031307"/>
    </source>
</evidence>
<keyword evidence="3" id="KW-0694">RNA-binding</keyword>
<dbReference type="InterPro" id="IPR006145">
    <property type="entry name" value="PsdUridine_synth_RsuA/RluA"/>
</dbReference>
<keyword evidence="2 4" id="KW-0413">Isomerase</keyword>
<evidence type="ECO:0000256" key="5">
    <source>
        <dbReference type="SAM" id="Phobius"/>
    </source>
</evidence>
<evidence type="ECO:0000259" key="6">
    <source>
        <dbReference type="SMART" id="SM00363"/>
    </source>
</evidence>
<dbReference type="SUPFAM" id="SSF55174">
    <property type="entry name" value="Alpha-L RNA-binding motif"/>
    <property type="match status" value="1"/>
</dbReference>
<evidence type="ECO:0000256" key="3">
    <source>
        <dbReference type="PROSITE-ProRule" id="PRU00182"/>
    </source>
</evidence>
<dbReference type="PANTHER" id="PTHR47683:SF2">
    <property type="entry name" value="RNA-BINDING S4 DOMAIN-CONTAINING PROTEIN"/>
    <property type="match status" value="1"/>
</dbReference>
<dbReference type="EMBL" id="JSAM01000011">
    <property type="protein sequence ID" value="KIA78636.1"/>
    <property type="molecule type" value="Genomic_DNA"/>
</dbReference>
<dbReference type="GO" id="GO:0003723">
    <property type="term" value="F:RNA binding"/>
    <property type="evidence" value="ECO:0007669"/>
    <property type="project" value="UniProtKB-KW"/>
</dbReference>
<dbReference type="Gene3D" id="3.10.290.10">
    <property type="entry name" value="RNA-binding S4 domain"/>
    <property type="match status" value="1"/>
</dbReference>
<dbReference type="InterPro" id="IPR002942">
    <property type="entry name" value="S4_RNA-bd"/>
</dbReference>
<feature type="transmembrane region" description="Helical" evidence="5">
    <location>
        <begin position="7"/>
        <end position="29"/>
    </location>
</feature>
<dbReference type="PATRIC" id="fig|83552.4.peg.161"/>
<dbReference type="PROSITE" id="PS50889">
    <property type="entry name" value="S4"/>
    <property type="match status" value="1"/>
</dbReference>
<organism evidence="7 8">
    <name type="scientific">Parachlamydia acanthamoebae</name>
    <dbReference type="NCBI Taxonomy" id="83552"/>
    <lineage>
        <taxon>Bacteria</taxon>
        <taxon>Pseudomonadati</taxon>
        <taxon>Chlamydiota</taxon>
        <taxon>Chlamydiia</taxon>
        <taxon>Parachlamydiales</taxon>
        <taxon>Parachlamydiaceae</taxon>
        <taxon>Parachlamydia</taxon>
    </lineage>
</organism>
<evidence type="ECO:0000313" key="7">
    <source>
        <dbReference type="EMBL" id="KIA78636.1"/>
    </source>
</evidence>
<keyword evidence="5" id="KW-0472">Membrane</keyword>
<dbReference type="InterPro" id="IPR042092">
    <property type="entry name" value="PsdUridine_s_RsuA/RluB/E/F_cat"/>
</dbReference>
<feature type="domain" description="RNA-binding S4" evidence="6">
    <location>
        <begin position="39"/>
        <end position="98"/>
    </location>
</feature>
<dbReference type="PROSITE" id="PS01149">
    <property type="entry name" value="PSI_RSU"/>
    <property type="match status" value="1"/>
</dbReference>
<gene>
    <name evidence="7" type="ORF">DB43_DQ00180</name>
</gene>
<comment type="caution">
    <text evidence="7">The sequence shown here is derived from an EMBL/GenBank/DDBJ whole genome shotgun (WGS) entry which is preliminary data.</text>
</comment>
<dbReference type="InterPro" id="IPR020094">
    <property type="entry name" value="TruA/RsuA/RluB/E/F_N"/>
</dbReference>
<accession>A0A0C1C5F6</accession>
<dbReference type="EC" id="5.4.99.-" evidence="4"/>
<keyword evidence="5" id="KW-0812">Transmembrane</keyword>
<keyword evidence="5" id="KW-1133">Transmembrane helix</keyword>